<comment type="caution">
    <text evidence="3">The sequence shown here is derived from an EMBL/GenBank/DDBJ whole genome shotgun (WGS) entry which is preliminary data.</text>
</comment>
<dbReference type="Gene3D" id="3.30.565.10">
    <property type="entry name" value="Histidine kinase-like ATPase, C-terminal domain"/>
    <property type="match status" value="1"/>
</dbReference>
<dbReference type="RefSeq" id="WP_212216139.1">
    <property type="nucleotide sequence ID" value="NZ_JAGUCO010000007.1"/>
</dbReference>
<evidence type="ECO:0000256" key="1">
    <source>
        <dbReference type="SAM" id="Phobius"/>
    </source>
</evidence>
<evidence type="ECO:0000313" key="3">
    <source>
        <dbReference type="EMBL" id="MBS2098895.1"/>
    </source>
</evidence>
<protein>
    <submittedName>
        <fullName evidence="3">Histidine kinase</fullName>
    </submittedName>
</protein>
<dbReference type="EMBL" id="JAGUCO010000007">
    <property type="protein sequence ID" value="MBS2098895.1"/>
    <property type="molecule type" value="Genomic_DNA"/>
</dbReference>
<dbReference type="GO" id="GO:0016301">
    <property type="term" value="F:kinase activity"/>
    <property type="evidence" value="ECO:0007669"/>
    <property type="project" value="UniProtKB-KW"/>
</dbReference>
<dbReference type="PANTHER" id="PTHR34220:SF7">
    <property type="entry name" value="SENSOR HISTIDINE KINASE YPDA"/>
    <property type="match status" value="1"/>
</dbReference>
<keyword evidence="1" id="KW-1133">Transmembrane helix</keyword>
<name>A0ABS5JVF6_9BACT</name>
<dbReference type="InterPro" id="IPR050640">
    <property type="entry name" value="Bact_2-comp_sensor_kinase"/>
</dbReference>
<feature type="transmembrane region" description="Helical" evidence="1">
    <location>
        <begin position="12"/>
        <end position="31"/>
    </location>
</feature>
<gene>
    <name evidence="3" type="ORF">KEM10_11445</name>
</gene>
<evidence type="ECO:0000313" key="4">
    <source>
        <dbReference type="Proteomes" id="UP000708576"/>
    </source>
</evidence>
<dbReference type="InterPro" id="IPR036890">
    <property type="entry name" value="HATPase_C_sf"/>
</dbReference>
<feature type="domain" description="Signal transduction histidine kinase internal region" evidence="2">
    <location>
        <begin position="205"/>
        <end position="284"/>
    </location>
</feature>
<keyword evidence="1" id="KW-0472">Membrane</keyword>
<feature type="transmembrane region" description="Helical" evidence="1">
    <location>
        <begin position="127"/>
        <end position="146"/>
    </location>
</feature>
<accession>A0ABS5JVF6</accession>
<evidence type="ECO:0000259" key="2">
    <source>
        <dbReference type="Pfam" id="PF06580"/>
    </source>
</evidence>
<proteinExistence type="predicted"/>
<feature type="transmembrane region" description="Helical" evidence="1">
    <location>
        <begin position="85"/>
        <end position="106"/>
    </location>
</feature>
<keyword evidence="1" id="KW-0812">Transmembrane</keyword>
<keyword evidence="4" id="KW-1185">Reference proteome</keyword>
<sequence>MTNSPFKLNTRSINWMAAIIIGLFVIFPDIARELENNEEMPERVEQFLIPPPVQNPNHPIPDNREYDRPPNEQHFNPIDPGARKFLPKILFEFFYFFALALLLLYINNSPKSFLKSSKKFARYRLSLLIFATLLICVLAQYLYSIFRGINSHGPDFGFFNGMVLFKCFFVGIIAVLFSQLIQVLFKQQEIRLEVEKLRSENLRNRFDALAAQINPHFFFNSLNALSGLVRVKDNSNALKYINELSRIFRYVLKGNCQHLVSLQDEINFLKAYQYLLQIRYGNNLSFEIKGTPEEYNKFQLPYLSLQPLIENVIKHNIISKTHSMQINIFIKENNRLIVSNPIQPKIETEPGTGIGLSNLNNRYKLLMNQDISSFITNNIFVVELPLSSIDQENNESTNN</sequence>
<reference evidence="3 4" key="1">
    <citation type="journal article" date="2015" name="Int. J. Syst. Evol. Microbiol.">
        <title>Carboxylicivirga linearis sp. nov., isolated from a sea cucumber culture pond.</title>
        <authorList>
            <person name="Wang F.Q."/>
            <person name="Zhou Y.X."/>
            <person name="Lin X.Z."/>
            <person name="Chen G.J."/>
            <person name="Du Z.J."/>
        </authorList>
    </citation>
    <scope>NUCLEOTIDE SEQUENCE [LARGE SCALE GENOMIC DNA]</scope>
    <source>
        <strain evidence="3 4">FB218</strain>
    </source>
</reference>
<keyword evidence="3" id="KW-0418">Kinase</keyword>
<dbReference type="PANTHER" id="PTHR34220">
    <property type="entry name" value="SENSOR HISTIDINE KINASE YPDA"/>
    <property type="match status" value="1"/>
</dbReference>
<feature type="transmembrane region" description="Helical" evidence="1">
    <location>
        <begin position="158"/>
        <end position="181"/>
    </location>
</feature>
<keyword evidence="3" id="KW-0808">Transferase</keyword>
<dbReference type="InterPro" id="IPR010559">
    <property type="entry name" value="Sig_transdc_His_kin_internal"/>
</dbReference>
<dbReference type="Pfam" id="PF06580">
    <property type="entry name" value="His_kinase"/>
    <property type="match status" value="1"/>
</dbReference>
<organism evidence="3 4">
    <name type="scientific">Carboxylicivirga linearis</name>
    <dbReference type="NCBI Taxonomy" id="1628157"/>
    <lineage>
        <taxon>Bacteria</taxon>
        <taxon>Pseudomonadati</taxon>
        <taxon>Bacteroidota</taxon>
        <taxon>Bacteroidia</taxon>
        <taxon>Marinilabiliales</taxon>
        <taxon>Marinilabiliaceae</taxon>
        <taxon>Carboxylicivirga</taxon>
    </lineage>
</organism>
<dbReference type="Proteomes" id="UP000708576">
    <property type="component" value="Unassembled WGS sequence"/>
</dbReference>